<organism evidence="2 3">
    <name type="scientific">Actinoplanes subglobosus</name>
    <dbReference type="NCBI Taxonomy" id="1547892"/>
    <lineage>
        <taxon>Bacteria</taxon>
        <taxon>Bacillati</taxon>
        <taxon>Actinomycetota</taxon>
        <taxon>Actinomycetes</taxon>
        <taxon>Micromonosporales</taxon>
        <taxon>Micromonosporaceae</taxon>
        <taxon>Actinoplanes</taxon>
    </lineage>
</organism>
<proteinExistence type="predicted"/>
<reference evidence="3" key="1">
    <citation type="journal article" date="2019" name="Int. J. Syst. Evol. Microbiol.">
        <title>The Global Catalogue of Microorganisms (GCM) 10K type strain sequencing project: providing services to taxonomists for standard genome sequencing and annotation.</title>
        <authorList>
            <consortium name="The Broad Institute Genomics Platform"/>
            <consortium name="The Broad Institute Genome Sequencing Center for Infectious Disease"/>
            <person name="Wu L."/>
            <person name="Ma J."/>
        </authorList>
    </citation>
    <scope>NUCLEOTIDE SEQUENCE [LARGE SCALE GENOMIC DNA]</scope>
    <source>
        <strain evidence="3">TBRC 5832</strain>
    </source>
</reference>
<comment type="caution">
    <text evidence="2">The sequence shown here is derived from an EMBL/GenBank/DDBJ whole genome shotgun (WGS) entry which is preliminary data.</text>
</comment>
<evidence type="ECO:0008006" key="4">
    <source>
        <dbReference type="Google" id="ProtNLM"/>
    </source>
</evidence>
<gene>
    <name evidence="2" type="ORF">ACFO0C_41145</name>
</gene>
<evidence type="ECO:0000256" key="1">
    <source>
        <dbReference type="SAM" id="SignalP"/>
    </source>
</evidence>
<evidence type="ECO:0000313" key="2">
    <source>
        <dbReference type="EMBL" id="MFC4071380.1"/>
    </source>
</evidence>
<feature type="signal peptide" evidence="1">
    <location>
        <begin position="1"/>
        <end position="30"/>
    </location>
</feature>
<feature type="chain" id="PRO_5047145836" description="Lipoprotein" evidence="1">
    <location>
        <begin position="31"/>
        <end position="173"/>
    </location>
</feature>
<dbReference type="EMBL" id="JBHSBL010000028">
    <property type="protein sequence ID" value="MFC4071380.1"/>
    <property type="molecule type" value="Genomic_DNA"/>
</dbReference>
<keyword evidence="1" id="KW-0732">Signal</keyword>
<name>A0ABV8J8K9_9ACTN</name>
<dbReference type="Proteomes" id="UP001595867">
    <property type="component" value="Unassembled WGS sequence"/>
</dbReference>
<protein>
    <recommendedName>
        <fullName evidence="4">Lipoprotein</fullName>
    </recommendedName>
</protein>
<dbReference type="RefSeq" id="WP_378072253.1">
    <property type="nucleotide sequence ID" value="NZ_JBHSBL010000028.1"/>
</dbReference>
<evidence type="ECO:0000313" key="3">
    <source>
        <dbReference type="Proteomes" id="UP001595867"/>
    </source>
</evidence>
<accession>A0ABV8J8K9</accession>
<keyword evidence="3" id="KW-1185">Reference proteome</keyword>
<sequence>MTTLTGSRRARLVSSAATFVVLAVAGCTPAGDTPSGTPVTGTPVTSASVAGASVAPMIATSEVPKPRDGWKTVDHSGVQVDVPADWLRPDTTGCEFTFVQWAPPGSPPCRMTTGVVFYSAATFDPAHGPGVRQNEDKTWAGYVFAGDLAVYAAGTDRELVQDVLDTARPPRRR</sequence>